<evidence type="ECO:0000313" key="2">
    <source>
        <dbReference type="Proteomes" id="UP001172386"/>
    </source>
</evidence>
<dbReference type="EC" id="1.3.1.71" evidence="1"/>
<comment type="caution">
    <text evidence="1">The sequence shown here is derived from an EMBL/GenBank/DDBJ whole genome shotgun (WGS) entry which is preliminary data.</text>
</comment>
<name>A0ACC3AKA8_9EURO</name>
<dbReference type="Proteomes" id="UP001172386">
    <property type="component" value="Unassembled WGS sequence"/>
</dbReference>
<keyword evidence="1" id="KW-0560">Oxidoreductase</keyword>
<dbReference type="EMBL" id="JAPDRQ010000006">
    <property type="protein sequence ID" value="KAJ9663874.1"/>
    <property type="molecule type" value="Genomic_DNA"/>
</dbReference>
<accession>A0ACC3AKA8</accession>
<evidence type="ECO:0000313" key="1">
    <source>
        <dbReference type="EMBL" id="KAJ9663874.1"/>
    </source>
</evidence>
<reference evidence="1" key="1">
    <citation type="submission" date="2022-10" db="EMBL/GenBank/DDBJ databases">
        <title>Culturing micro-colonial fungi from biological soil crusts in the Mojave desert and describing Neophaeococcomyces mojavensis, and introducing the new genera and species Taxawa tesnikishii.</title>
        <authorList>
            <person name="Kurbessoian T."/>
            <person name="Stajich J.E."/>
        </authorList>
    </citation>
    <scope>NUCLEOTIDE SEQUENCE</scope>
    <source>
        <strain evidence="1">JES_112</strain>
    </source>
</reference>
<keyword evidence="2" id="KW-1185">Reference proteome</keyword>
<proteinExistence type="predicted"/>
<gene>
    <name evidence="1" type="primary">ERG4_1</name>
    <name evidence="1" type="ORF">H2198_000634</name>
</gene>
<protein>
    <submittedName>
        <fullName evidence="1">C-24(28) sterol reductase</fullName>
        <ecNumber evidence="1">1.3.1.71</ecNumber>
    </submittedName>
</protein>
<organism evidence="1 2">
    <name type="scientific">Neophaeococcomyces mojaviensis</name>
    <dbReference type="NCBI Taxonomy" id="3383035"/>
    <lineage>
        <taxon>Eukaryota</taxon>
        <taxon>Fungi</taxon>
        <taxon>Dikarya</taxon>
        <taxon>Ascomycota</taxon>
        <taxon>Pezizomycotina</taxon>
        <taxon>Eurotiomycetes</taxon>
        <taxon>Chaetothyriomycetidae</taxon>
        <taxon>Chaetothyriales</taxon>
        <taxon>Chaetothyriales incertae sedis</taxon>
        <taxon>Neophaeococcomyces</taxon>
    </lineage>
</organism>
<sequence>MTVTRSQTGKTPKKPEHPGYVETPGTYKRMRSRKSMMLLTPDDSDAQSGSDEKMDGEEKPIGSYMNGSANGHVNGHLNGHLNGQAKGPTKAKVIDGWEVGSDPKIDRSGHKEFGGSLGVSCMMVGFPLLMYYMWIGATYYDGNLPSRAPGQSMGDLLKHLVHLAYTGAYPSAKAWAMYWIFFAFECFLYIFAPGVWTTGKPLPHENNKRLPYYCSGIASFWITNAVALGLHFTGVFPLYTIIDEFGPLMSVAIISGFGVSIVAYASAFYRGKQHRMTGDHIYDFFMGAELNPRMFGILDFKMFFEVRLPWYILYLTTLGMCARQYERYGYVSGEASLLLLAHFLYANACSKGEELITPTWDMYYEKWGFMLIFWNMAGVPLSYCHCTIYLANHDPKDSPWNTYAIVAYHFLYLFVYWIWDTCNGQKNRFRGELSGAKFNRWTFPPMPWAYIENPKIIQSEAGPLLADGWYGIARKTHYTCDLFFAISWGAMTGFRSPFPWFYPVFFSAMIIHRAKRDIERCRAKYGAAWVEYEKQVPYLFIPSTHDQTPVHNGRNQPSNLNHEDFTFSPFTQLKTLVEPPLPVYTARRPGAPQTDEGFISASSSSTAYLLSLSGLLSPPFTMAGTTGMFVDPDSSTMAMSSDYPSPTTVLSLPTMDGGQSEAILGSVPTGSAAAVPPTTSSAIVATTTFNTIVLSYSSVTTHVSPFAPSSNADTYLEIPQKPTSVSTLPQTSLLPSSTSSLMSTATCNALVSASCTTPTHTAQSTVTSASYRATIAGSVVGALGAALLAFAVFLCYRRRIFCFCQKLNVDGSSCGPTANTEESPPEKEIRDSSGAGSYKNSSGLELDEPGPAVMADKLEQMPSSMGAFDSITGARATTPTPMQRSQSQEKSRKNGGHIGKLSDATSVLSDPFRTPPTPYASIFPSTETLTFTSPQPASQLSASKIGLAISRYSTHSLSQPPRSISPTQPCPLIPSHILAVNHNRNSSYSACSQASTVANQPEEKMATAETLYIGKARPINLKSFRRHSLTPRVINIIAGRDSSSECVDMTGSSRDDENAVPGTARRISIRKCESVRARSASPVRVSGTRLYSGSSAKLGKYFDIHSYAHNLSISSSISDTQTMDAPSSNAYNNIIAAINRRPTSPSAKSTLTRRSRDGTAYPPTSYPDLVIGRSMSHVKRTIREQKDKAFVSDAVREWEARYGYEKMGNESDSVSKLPSNVVITRGGSR</sequence>